<organism evidence="1">
    <name type="scientific">Streptomyces sp. SID7499</name>
    <dbReference type="NCBI Taxonomy" id="2706086"/>
    <lineage>
        <taxon>Bacteria</taxon>
        <taxon>Bacillati</taxon>
        <taxon>Actinomycetota</taxon>
        <taxon>Actinomycetes</taxon>
        <taxon>Kitasatosporales</taxon>
        <taxon>Streptomycetaceae</taxon>
        <taxon>Streptomyces</taxon>
    </lineage>
</organism>
<protein>
    <submittedName>
        <fullName evidence="1">ABC transporter ATP-binding protein</fullName>
    </submittedName>
</protein>
<accession>A0A6G3Y1I1</accession>
<gene>
    <name evidence="1" type="ORF">G3M58_96935</name>
</gene>
<dbReference type="GO" id="GO:0005524">
    <property type="term" value="F:ATP binding"/>
    <property type="evidence" value="ECO:0007669"/>
    <property type="project" value="UniProtKB-KW"/>
</dbReference>
<feature type="non-terminal residue" evidence="1">
    <location>
        <position position="1"/>
    </location>
</feature>
<name>A0A6G3Y1I1_9ACTN</name>
<evidence type="ECO:0000313" key="1">
    <source>
        <dbReference type="EMBL" id="NEE23734.1"/>
    </source>
</evidence>
<reference evidence="1" key="1">
    <citation type="submission" date="2020-01" db="EMBL/GenBank/DDBJ databases">
        <title>Insect and environment-associated Actinomycetes.</title>
        <authorList>
            <person name="Currrie C."/>
            <person name="Chevrette M."/>
            <person name="Carlson C."/>
            <person name="Stubbendieck R."/>
            <person name="Wendt-Pienkowski E."/>
        </authorList>
    </citation>
    <scope>NUCLEOTIDE SEQUENCE</scope>
    <source>
        <strain evidence="1">SID7499</strain>
    </source>
</reference>
<dbReference type="AlphaFoldDB" id="A0A6G3Y1I1"/>
<sequence>EAEGEPVVLAGEPPDPSKVPSGCRFHVRCQVLASGEAERAGVAEACRTVDLPVLSGGGEAQVACHWAAVCGGESGGGSSGAPVT</sequence>
<keyword evidence="1" id="KW-0547">Nucleotide-binding</keyword>
<comment type="caution">
    <text evidence="1">The sequence shown here is derived from an EMBL/GenBank/DDBJ whole genome shotgun (WGS) entry which is preliminary data.</text>
</comment>
<keyword evidence="1" id="KW-0067">ATP-binding</keyword>
<dbReference type="EMBL" id="JAAGMN010010513">
    <property type="protein sequence ID" value="NEE23734.1"/>
    <property type="molecule type" value="Genomic_DNA"/>
</dbReference>
<proteinExistence type="predicted"/>